<proteinExistence type="predicted"/>
<protein>
    <submittedName>
        <fullName evidence="1">Uncharacterized protein</fullName>
    </submittedName>
</protein>
<accession>A0A220UG52</accession>
<dbReference type="KEGG" id="brv:CFK39_14860"/>
<reference evidence="2" key="1">
    <citation type="submission" date="2017-07" db="EMBL/GenBank/DDBJ databases">
        <title>Brachybacterium sp. VR2415.</title>
        <authorList>
            <person name="Tak E.J."/>
            <person name="Bae J.-W."/>
        </authorList>
    </citation>
    <scope>NUCLEOTIDE SEQUENCE [LARGE SCALE GENOMIC DNA]</scope>
    <source>
        <strain evidence="2">VR2415</strain>
    </source>
</reference>
<name>A0A220UG52_9MICO</name>
<dbReference type="RefSeq" id="WP_089066112.1">
    <property type="nucleotide sequence ID" value="NZ_CP022316.1"/>
</dbReference>
<dbReference type="EMBL" id="CP022316">
    <property type="protein sequence ID" value="ASK66876.1"/>
    <property type="molecule type" value="Genomic_DNA"/>
</dbReference>
<dbReference type="AlphaFoldDB" id="A0A220UG52"/>
<evidence type="ECO:0000313" key="1">
    <source>
        <dbReference type="EMBL" id="ASK66876.1"/>
    </source>
</evidence>
<gene>
    <name evidence="1" type="ORF">CFK39_14860</name>
</gene>
<sequence>MPEKKTTKAQAEKLKFVREMQRTRAVDFDQIGELVKQLPETVLGAEGVAADHVIKVYESVLHVSEIGAEQLRVEEVDSLRDIATRFDRPGR</sequence>
<organism evidence="1 2">
    <name type="scientific">Brachybacterium avium</name>
    <dbReference type="NCBI Taxonomy" id="2017485"/>
    <lineage>
        <taxon>Bacteria</taxon>
        <taxon>Bacillati</taxon>
        <taxon>Actinomycetota</taxon>
        <taxon>Actinomycetes</taxon>
        <taxon>Micrococcales</taxon>
        <taxon>Dermabacteraceae</taxon>
        <taxon>Brachybacterium</taxon>
    </lineage>
</organism>
<evidence type="ECO:0000313" key="2">
    <source>
        <dbReference type="Proteomes" id="UP000198398"/>
    </source>
</evidence>
<dbReference type="Proteomes" id="UP000198398">
    <property type="component" value="Chromosome"/>
</dbReference>
<keyword evidence="2" id="KW-1185">Reference proteome</keyword>